<dbReference type="PIRSF" id="PIRSF000110">
    <property type="entry name" value="G6PD"/>
    <property type="match status" value="1"/>
</dbReference>
<dbReference type="SUPFAM" id="SSF55347">
    <property type="entry name" value="Glyceraldehyde-3-phosphate dehydrogenase-like, C-terminal domain"/>
    <property type="match status" value="1"/>
</dbReference>
<dbReference type="GO" id="GO:0004345">
    <property type="term" value="F:glucose-6-phosphate dehydrogenase activity"/>
    <property type="evidence" value="ECO:0007669"/>
    <property type="project" value="UniProtKB-UniRule"/>
</dbReference>
<feature type="binding site" evidence="6">
    <location>
        <position position="236"/>
    </location>
    <ligand>
        <name>substrate</name>
    </ligand>
</feature>
<feature type="binding site" evidence="6">
    <location>
        <begin position="11"/>
        <end position="18"/>
    </location>
    <ligand>
        <name>NADP(+)</name>
        <dbReference type="ChEBI" id="CHEBI:58349"/>
    </ligand>
</feature>
<accession>A0A7C1W424</accession>
<keyword evidence="5 6" id="KW-0119">Carbohydrate metabolism</keyword>
<dbReference type="InterPro" id="IPR022675">
    <property type="entry name" value="G6P_DH_C"/>
</dbReference>
<dbReference type="GO" id="GO:0050661">
    <property type="term" value="F:NADP binding"/>
    <property type="evidence" value="ECO:0007669"/>
    <property type="project" value="UniProtKB-UniRule"/>
</dbReference>
<feature type="binding site" evidence="6">
    <location>
        <position position="217"/>
    </location>
    <ligand>
        <name>substrate</name>
    </ligand>
</feature>
<dbReference type="InterPro" id="IPR022674">
    <property type="entry name" value="G6P_DH_NAD-bd"/>
</dbReference>
<feature type="binding site" evidence="6">
    <location>
        <position position="45"/>
    </location>
    <ligand>
        <name>NADP(+)</name>
        <dbReference type="ChEBI" id="CHEBI:58349"/>
    </ligand>
</feature>
<keyword evidence="3 6" id="KW-0521">NADP</keyword>
<dbReference type="Pfam" id="PF00479">
    <property type="entry name" value="G6PD_N"/>
    <property type="match status" value="1"/>
</dbReference>
<feature type="binding site" evidence="6">
    <location>
        <position position="149"/>
    </location>
    <ligand>
        <name>NADP(+)</name>
        <dbReference type="ChEBI" id="CHEBI:58349"/>
    </ligand>
</feature>
<sequence length="490" mass="55622">MMQSCTIVIFGATGDLSKKKLLPALYHLDAENRLTDDTRIICMGRRESSQEDWKDLVTEYVSPKARGGVDQQLLSKFLDRVHYFKCDINDAFSYHELNKLITTDDNGFSQNIVFYLSIAPALFGVVGDQLAAVGLNKEDDGWRHLVVEKPFGYDQKSAEELEQILRKNFTEQQTYRIDHYLGKGTVQNIFVFRFANLLLEPLWNRNYIDHVQITHAEQQGVGGRAGYYDTSGALRDMIQSHLMQVMALVAMEPPADLGDESLRDEKVKVLKAIRPITEDIVDDHAFRGQYAEGEVNGQKEAGYLADEEVPDDSVTETYAAMKIYIDNWRWRGVPFYLRTGKCMPESKAMIAIRFKKPPQEIFKGTDIGNSHANWIVMGLQPDNTLRIELQAKQPGLELDNHTVALETVETEDTKHKLDAYEALILDAILGDRSLFLRSDEVNLAWKVVDPVIEKWAKDKSAVATYPAGTWGPEGVTRIQDNSCHAWRNNI</sequence>
<dbReference type="GO" id="GO:0005829">
    <property type="term" value="C:cytosol"/>
    <property type="evidence" value="ECO:0007669"/>
    <property type="project" value="TreeGrafter"/>
</dbReference>
<comment type="catalytic activity">
    <reaction evidence="6">
        <text>D-glucose 6-phosphate + NADP(+) = 6-phospho-D-glucono-1,5-lactone + NADPH + H(+)</text>
        <dbReference type="Rhea" id="RHEA:15841"/>
        <dbReference type="ChEBI" id="CHEBI:15378"/>
        <dbReference type="ChEBI" id="CHEBI:57783"/>
        <dbReference type="ChEBI" id="CHEBI:57955"/>
        <dbReference type="ChEBI" id="CHEBI:58349"/>
        <dbReference type="ChEBI" id="CHEBI:61548"/>
        <dbReference type="EC" id="1.1.1.49"/>
    </reaction>
</comment>
<comment type="function">
    <text evidence="6">Catalyzes the oxidation of glucose 6-phosphate to 6-phosphogluconolactone.</text>
</comment>
<protein>
    <recommendedName>
        <fullName evidence="6">Glucose-6-phosphate 1-dehydrogenase</fullName>
        <shortName evidence="6">G6PD</shortName>
        <ecNumber evidence="6">1.1.1.49</ecNumber>
    </recommendedName>
</protein>
<dbReference type="Proteomes" id="UP000886384">
    <property type="component" value="Unassembled WGS sequence"/>
</dbReference>
<dbReference type="Gene3D" id="3.40.50.720">
    <property type="entry name" value="NAD(P)-binding Rossmann-like Domain"/>
    <property type="match status" value="1"/>
</dbReference>
<evidence type="ECO:0000256" key="5">
    <source>
        <dbReference type="ARBA" id="ARBA00023277"/>
    </source>
</evidence>
<evidence type="ECO:0000313" key="9">
    <source>
        <dbReference type="EMBL" id="HEC73516.1"/>
    </source>
</evidence>
<dbReference type="PRINTS" id="PR00079">
    <property type="entry name" value="G6PDHDRGNASE"/>
</dbReference>
<feature type="binding site" evidence="6">
    <location>
        <position position="183"/>
    </location>
    <ligand>
        <name>substrate</name>
    </ligand>
</feature>
<evidence type="ECO:0000259" key="8">
    <source>
        <dbReference type="Pfam" id="PF02781"/>
    </source>
</evidence>
<dbReference type="NCBIfam" id="TIGR00871">
    <property type="entry name" value="zwf"/>
    <property type="match status" value="1"/>
</dbReference>
<proteinExistence type="inferred from homology"/>
<comment type="pathway">
    <text evidence="1 6">Carbohydrate degradation; pentose phosphate pathway; D-ribulose 5-phosphate from D-glucose 6-phosphate (oxidative stage): step 1/3.</text>
</comment>
<name>A0A7C1W424_9GAMM</name>
<dbReference type="Gene3D" id="3.30.360.10">
    <property type="entry name" value="Dihydrodipicolinate Reductase, domain 2"/>
    <property type="match status" value="1"/>
</dbReference>
<feature type="active site" description="Proton acceptor" evidence="6">
    <location>
        <position position="241"/>
    </location>
</feature>
<evidence type="ECO:0000259" key="7">
    <source>
        <dbReference type="Pfam" id="PF00479"/>
    </source>
</evidence>
<dbReference type="InterPro" id="IPR001282">
    <property type="entry name" value="G6P_DH"/>
</dbReference>
<organism evidence="9">
    <name type="scientific">Methylophaga aminisulfidivorans</name>
    <dbReference type="NCBI Taxonomy" id="230105"/>
    <lineage>
        <taxon>Bacteria</taxon>
        <taxon>Pseudomonadati</taxon>
        <taxon>Pseudomonadota</taxon>
        <taxon>Gammaproteobacteria</taxon>
        <taxon>Thiotrichales</taxon>
        <taxon>Piscirickettsiaceae</taxon>
        <taxon>Methylophaga</taxon>
    </lineage>
</organism>
<dbReference type="Pfam" id="PF02781">
    <property type="entry name" value="G6PD_C"/>
    <property type="match status" value="1"/>
</dbReference>
<dbReference type="SUPFAM" id="SSF51735">
    <property type="entry name" value="NAD(P)-binding Rossmann-fold domains"/>
    <property type="match status" value="1"/>
</dbReference>
<evidence type="ECO:0000256" key="3">
    <source>
        <dbReference type="ARBA" id="ARBA00022857"/>
    </source>
</evidence>
<feature type="binding site" evidence="6">
    <location>
        <begin position="87"/>
        <end position="88"/>
    </location>
    <ligand>
        <name>NADP(+)</name>
        <dbReference type="ChEBI" id="CHEBI:58349"/>
    </ligand>
</feature>
<comment type="caution">
    <text evidence="6">Lacks conserved residue(s) required for the propagation of feature annotation.</text>
</comment>
<reference evidence="9" key="1">
    <citation type="journal article" date="2020" name="mSystems">
        <title>Genome- and Community-Level Interaction Insights into Carbon Utilization and Element Cycling Functions of Hydrothermarchaeota in Hydrothermal Sediment.</title>
        <authorList>
            <person name="Zhou Z."/>
            <person name="Liu Y."/>
            <person name="Xu W."/>
            <person name="Pan J."/>
            <person name="Luo Z.H."/>
            <person name="Li M."/>
        </authorList>
    </citation>
    <scope>NUCLEOTIDE SEQUENCE [LARGE SCALE GENOMIC DNA]</scope>
    <source>
        <strain evidence="9">HyVt-380</strain>
    </source>
</reference>
<dbReference type="UniPathway" id="UPA00115">
    <property type="reaction ID" value="UER00408"/>
</dbReference>
<feature type="domain" description="Glucose-6-phosphate dehydrogenase NAD-binding" evidence="7">
    <location>
        <begin position="8"/>
        <end position="188"/>
    </location>
</feature>
<evidence type="ECO:0000256" key="2">
    <source>
        <dbReference type="ARBA" id="ARBA00022526"/>
    </source>
</evidence>
<evidence type="ECO:0000256" key="6">
    <source>
        <dbReference type="HAMAP-Rule" id="MF_00966"/>
    </source>
</evidence>
<keyword evidence="4 6" id="KW-0560">Oxidoreductase</keyword>
<evidence type="ECO:0000256" key="4">
    <source>
        <dbReference type="ARBA" id="ARBA00023002"/>
    </source>
</evidence>
<dbReference type="PANTHER" id="PTHR23429:SF0">
    <property type="entry name" value="GLUCOSE-6-PHOSPHATE 1-DEHYDROGENASE"/>
    <property type="match status" value="1"/>
</dbReference>
<feature type="domain" description="Glucose-6-phosphate dehydrogenase C-terminal" evidence="8">
    <location>
        <begin position="191"/>
        <end position="487"/>
    </location>
</feature>
<gene>
    <name evidence="6" type="primary">zwf</name>
    <name evidence="9" type="ORF">ENI26_03985</name>
</gene>
<dbReference type="GO" id="GO:0006006">
    <property type="term" value="P:glucose metabolic process"/>
    <property type="evidence" value="ECO:0007669"/>
    <property type="project" value="UniProtKB-KW"/>
</dbReference>
<evidence type="ECO:0000256" key="1">
    <source>
        <dbReference type="ARBA" id="ARBA00004937"/>
    </source>
</evidence>
<dbReference type="EMBL" id="DRHY01000083">
    <property type="protein sequence ID" value="HEC73516.1"/>
    <property type="molecule type" value="Genomic_DNA"/>
</dbReference>
<dbReference type="EC" id="1.1.1.49" evidence="6"/>
<comment type="caution">
    <text evidence="9">The sequence shown here is derived from an EMBL/GenBank/DDBJ whole genome shotgun (WGS) entry which is preliminary data.</text>
</comment>
<feature type="binding site" evidence="6">
    <location>
        <position position="179"/>
    </location>
    <ligand>
        <name>substrate</name>
    </ligand>
</feature>
<feature type="binding site" evidence="6">
    <location>
        <position position="341"/>
    </location>
    <ligand>
        <name>substrate</name>
    </ligand>
</feature>
<dbReference type="GO" id="GO:0009051">
    <property type="term" value="P:pentose-phosphate shunt, oxidative branch"/>
    <property type="evidence" value="ECO:0007669"/>
    <property type="project" value="TreeGrafter"/>
</dbReference>
<keyword evidence="2 6" id="KW-0313">Glucose metabolism</keyword>
<dbReference type="HAMAP" id="MF_00966">
    <property type="entry name" value="G6PD"/>
    <property type="match status" value="1"/>
</dbReference>
<dbReference type="PANTHER" id="PTHR23429">
    <property type="entry name" value="GLUCOSE-6-PHOSPHATE 1-DEHYDROGENASE G6PD"/>
    <property type="match status" value="1"/>
</dbReference>
<dbReference type="AlphaFoldDB" id="A0A7C1W424"/>
<comment type="similarity">
    <text evidence="6">Belongs to the glucose-6-phosphate dehydrogenase family.</text>
</comment>
<dbReference type="InterPro" id="IPR036291">
    <property type="entry name" value="NAD(P)-bd_dom_sf"/>
</dbReference>